<reference evidence="3" key="1">
    <citation type="submission" date="2021-06" db="EMBL/GenBank/DDBJ databases">
        <authorList>
            <person name="Kallberg Y."/>
            <person name="Tangrot J."/>
            <person name="Rosling A."/>
        </authorList>
    </citation>
    <scope>NUCLEOTIDE SEQUENCE</scope>
    <source>
        <strain evidence="3">IN212</strain>
    </source>
</reference>
<keyword evidence="4" id="KW-1185">Reference proteome</keyword>
<keyword evidence="1" id="KW-1133">Transmembrane helix</keyword>
<dbReference type="Proteomes" id="UP000789396">
    <property type="component" value="Unassembled WGS sequence"/>
</dbReference>
<protein>
    <submittedName>
        <fullName evidence="2">14478_t:CDS:1</fullName>
    </submittedName>
    <submittedName>
        <fullName evidence="3">14479_t:CDS:1</fullName>
    </submittedName>
</protein>
<dbReference type="EMBL" id="CAJVPZ010005765">
    <property type="protein sequence ID" value="CAG8565570.1"/>
    <property type="molecule type" value="Genomic_DNA"/>
</dbReference>
<sequence>MNSNEDMKDIQEKKYILMTLKEEWEKTEKNLAARKSLTIAHLVVSLITILTGIFLYVIAKRRDADKLLNIITSSITATGGILALVKIIGEYAMSNKENIKTLIQATRTANSDRKFKIESIELTQDQKTGLRRLMCGLELDIKRVDTINLNCKTT</sequence>
<evidence type="ECO:0000256" key="1">
    <source>
        <dbReference type="SAM" id="Phobius"/>
    </source>
</evidence>
<dbReference type="EMBL" id="CAJVPZ010005765">
    <property type="protein sequence ID" value="CAG8565551.1"/>
    <property type="molecule type" value="Genomic_DNA"/>
</dbReference>
<comment type="caution">
    <text evidence="3">The sequence shown here is derived from an EMBL/GenBank/DDBJ whole genome shotgun (WGS) entry which is preliminary data.</text>
</comment>
<name>A0A9N9BJ67_9GLOM</name>
<feature type="transmembrane region" description="Helical" evidence="1">
    <location>
        <begin position="39"/>
        <end position="58"/>
    </location>
</feature>
<proteinExistence type="predicted"/>
<evidence type="ECO:0000313" key="2">
    <source>
        <dbReference type="EMBL" id="CAG8565551.1"/>
    </source>
</evidence>
<evidence type="ECO:0000313" key="3">
    <source>
        <dbReference type="EMBL" id="CAG8565570.1"/>
    </source>
</evidence>
<keyword evidence="1" id="KW-0472">Membrane</keyword>
<gene>
    <name evidence="2" type="ORF">RFULGI_LOCUS5244</name>
    <name evidence="3" type="ORF">RFULGI_LOCUS5245</name>
</gene>
<dbReference type="OrthoDB" id="2370512at2759"/>
<organism evidence="3 4">
    <name type="scientific">Racocetra fulgida</name>
    <dbReference type="NCBI Taxonomy" id="60492"/>
    <lineage>
        <taxon>Eukaryota</taxon>
        <taxon>Fungi</taxon>
        <taxon>Fungi incertae sedis</taxon>
        <taxon>Mucoromycota</taxon>
        <taxon>Glomeromycotina</taxon>
        <taxon>Glomeromycetes</taxon>
        <taxon>Diversisporales</taxon>
        <taxon>Gigasporaceae</taxon>
        <taxon>Racocetra</taxon>
    </lineage>
</organism>
<evidence type="ECO:0000313" key="4">
    <source>
        <dbReference type="Proteomes" id="UP000789396"/>
    </source>
</evidence>
<keyword evidence="1" id="KW-0812">Transmembrane</keyword>
<feature type="transmembrane region" description="Helical" evidence="1">
    <location>
        <begin position="70"/>
        <end position="89"/>
    </location>
</feature>
<dbReference type="AlphaFoldDB" id="A0A9N9BJ67"/>
<accession>A0A9N9BJ67</accession>